<dbReference type="GO" id="GO:0006099">
    <property type="term" value="P:tricarboxylic acid cycle"/>
    <property type="evidence" value="ECO:0007669"/>
    <property type="project" value="UniProtKB-UniRule"/>
</dbReference>
<dbReference type="GO" id="GO:0008177">
    <property type="term" value="F:succinate dehydrogenase (quinone) activity"/>
    <property type="evidence" value="ECO:0007669"/>
    <property type="project" value="UniProtKB-EC"/>
</dbReference>
<evidence type="ECO:0000256" key="18">
    <source>
        <dbReference type="RuleBase" id="RU362051"/>
    </source>
</evidence>
<accession>A0A5A8F333</accession>
<evidence type="ECO:0000256" key="14">
    <source>
        <dbReference type="PIRSR" id="PIRSR000171-1"/>
    </source>
</evidence>
<dbReference type="Proteomes" id="UP000322876">
    <property type="component" value="Unassembled WGS sequence"/>
</dbReference>
<feature type="binding site" evidence="15">
    <location>
        <position position="242"/>
    </location>
    <ligand>
        <name>substrate</name>
    </ligand>
</feature>
<comment type="caution">
    <text evidence="22">The sequence shown here is derived from an EMBL/GenBank/DDBJ whole genome shotgun (WGS) entry which is preliminary data.</text>
</comment>
<dbReference type="FunFam" id="1.20.58.100:FF:000001">
    <property type="entry name" value="Succinate dehydrogenase flavoprotein subunit (SdhA)"/>
    <property type="match status" value="1"/>
</dbReference>
<evidence type="ECO:0000313" key="23">
    <source>
        <dbReference type="Proteomes" id="UP000322876"/>
    </source>
</evidence>
<feature type="binding site" evidence="15">
    <location>
        <position position="254"/>
    </location>
    <ligand>
        <name>substrate</name>
    </ligand>
</feature>
<dbReference type="Gene3D" id="3.50.50.60">
    <property type="entry name" value="FAD/NAD(P)-binding domain"/>
    <property type="match status" value="1"/>
</dbReference>
<protein>
    <recommendedName>
        <fullName evidence="5 13">Succinate dehydrogenase flavoprotein subunit</fullName>
        <ecNumber evidence="4 18">1.3.5.1</ecNumber>
    </recommendedName>
</protein>
<dbReference type="SUPFAM" id="SSF56425">
    <property type="entry name" value="Succinate dehydrogenase/fumarate reductase flavoprotein, catalytic domain"/>
    <property type="match status" value="1"/>
</dbReference>
<dbReference type="InterPro" id="IPR015939">
    <property type="entry name" value="Fum_Rdtase/Succ_DH_flav-like_C"/>
</dbReference>
<feature type="active site" description="Proton acceptor" evidence="14">
    <location>
        <position position="286"/>
    </location>
</feature>
<dbReference type="InterPro" id="IPR011281">
    <property type="entry name" value="Succ_DH_flav_su_fwd"/>
</dbReference>
<evidence type="ECO:0000256" key="7">
    <source>
        <dbReference type="ARBA" id="ARBA00022630"/>
    </source>
</evidence>
<dbReference type="Gene3D" id="1.20.58.100">
    <property type="entry name" value="Fumarate reductase/succinate dehydrogenase flavoprotein-like, C-terminal domain"/>
    <property type="match status" value="1"/>
</dbReference>
<dbReference type="EMBL" id="VFJB01000005">
    <property type="protein sequence ID" value="KAA0257941.1"/>
    <property type="molecule type" value="Genomic_DNA"/>
</dbReference>
<feature type="binding site" evidence="15">
    <location>
        <position position="398"/>
    </location>
    <ligand>
        <name>substrate</name>
    </ligand>
</feature>
<evidence type="ECO:0000256" key="1">
    <source>
        <dbReference type="ARBA" id="ARBA00004515"/>
    </source>
</evidence>
<feature type="binding site" evidence="15">
    <location>
        <position position="353"/>
    </location>
    <ligand>
        <name>substrate</name>
    </ligand>
</feature>
<dbReference type="PROSITE" id="PS00504">
    <property type="entry name" value="FRD_SDH_FAD_BINDING"/>
    <property type="match status" value="1"/>
</dbReference>
<feature type="coiled-coil region" evidence="19">
    <location>
        <begin position="471"/>
        <end position="498"/>
    </location>
</feature>
<dbReference type="InterPro" id="IPR036188">
    <property type="entry name" value="FAD/NAD-bd_sf"/>
</dbReference>
<evidence type="ECO:0000256" key="9">
    <source>
        <dbReference type="ARBA" id="ARBA00022982"/>
    </source>
</evidence>
<feature type="domain" description="Fumarate reductase/succinate dehydrogenase flavoprotein-like C-terminal" evidence="21">
    <location>
        <begin position="459"/>
        <end position="590"/>
    </location>
</feature>
<proteinExistence type="inferred from homology"/>
<comment type="catalytic activity">
    <reaction evidence="12 18">
        <text>a quinone + succinate = fumarate + a quinol</text>
        <dbReference type="Rhea" id="RHEA:40523"/>
        <dbReference type="ChEBI" id="CHEBI:24646"/>
        <dbReference type="ChEBI" id="CHEBI:29806"/>
        <dbReference type="ChEBI" id="CHEBI:30031"/>
        <dbReference type="ChEBI" id="CHEBI:132124"/>
        <dbReference type="EC" id="1.3.5.1"/>
    </reaction>
</comment>
<evidence type="ECO:0000256" key="17">
    <source>
        <dbReference type="PIRSR" id="PIRSR611281-4"/>
    </source>
</evidence>
<evidence type="ECO:0000256" key="15">
    <source>
        <dbReference type="PIRSR" id="PIRSR611281-2"/>
    </source>
</evidence>
<dbReference type="UniPathway" id="UPA00223">
    <property type="reaction ID" value="UER01005"/>
</dbReference>
<dbReference type="NCBIfam" id="TIGR01812">
    <property type="entry name" value="sdhA_frdA_Gneg"/>
    <property type="match status" value="1"/>
</dbReference>
<evidence type="ECO:0000256" key="11">
    <source>
        <dbReference type="ARBA" id="ARBA00023136"/>
    </source>
</evidence>
<dbReference type="GO" id="GO:0009055">
    <property type="term" value="F:electron transfer activity"/>
    <property type="evidence" value="ECO:0007669"/>
    <property type="project" value="TreeGrafter"/>
</dbReference>
<dbReference type="Pfam" id="PF02910">
    <property type="entry name" value="Succ_DH_flav_C"/>
    <property type="match status" value="1"/>
</dbReference>
<feature type="binding site" evidence="16">
    <location>
        <position position="387"/>
    </location>
    <ligand>
        <name>FAD</name>
        <dbReference type="ChEBI" id="CHEBI:57692"/>
    </ligand>
</feature>
<keyword evidence="6 18" id="KW-0813">Transport</keyword>
<keyword evidence="9 18" id="KW-0249">Electron transport</keyword>
<evidence type="ECO:0000259" key="21">
    <source>
        <dbReference type="Pfam" id="PF02910"/>
    </source>
</evidence>
<comment type="subcellular location">
    <subcellularLocation>
        <location evidence="1">Cell inner membrane</location>
        <topology evidence="1">Peripheral membrane protein</topology>
        <orientation evidence="1">Cytoplasmic side</orientation>
    </subcellularLocation>
</comment>
<dbReference type="InterPro" id="IPR027477">
    <property type="entry name" value="Succ_DH/fumarate_Rdtase_cat_sf"/>
</dbReference>
<dbReference type="InterPro" id="IPR003953">
    <property type="entry name" value="FAD-dep_OxRdtase_2_FAD-bd"/>
</dbReference>
<dbReference type="Pfam" id="PF00890">
    <property type="entry name" value="FAD_binding_2"/>
    <property type="match status" value="1"/>
</dbReference>
<evidence type="ECO:0000256" key="12">
    <source>
        <dbReference type="ARBA" id="ARBA00049220"/>
    </source>
</evidence>
<dbReference type="NCBIfam" id="TIGR01816">
    <property type="entry name" value="sdhA_forward"/>
    <property type="match status" value="1"/>
</dbReference>
<evidence type="ECO:0000256" key="13">
    <source>
        <dbReference type="NCBIfam" id="TIGR01816"/>
    </source>
</evidence>
<dbReference type="InterPro" id="IPR014006">
    <property type="entry name" value="Succ_Dhase_FrdA_Gneg"/>
</dbReference>
<dbReference type="GO" id="GO:0050660">
    <property type="term" value="F:flavin adenine dinucleotide binding"/>
    <property type="evidence" value="ECO:0007669"/>
    <property type="project" value="UniProtKB-UniRule"/>
</dbReference>
<reference evidence="22 23" key="1">
    <citation type="submission" date="2019-06" db="EMBL/GenBank/DDBJ databases">
        <title>Genomic insights into carbon and energy metabolism of Deferribacter autotrophicus revealed new metabolic traits in the phylum Deferribacteres.</title>
        <authorList>
            <person name="Slobodkin A.I."/>
            <person name="Slobodkina G.B."/>
            <person name="Allioux M."/>
            <person name="Alain K."/>
            <person name="Jebbar M."/>
            <person name="Shadrin V."/>
            <person name="Kublanov I.V."/>
            <person name="Toshchakov S.V."/>
            <person name="Bonch-Osmolovskaya E.A."/>
        </authorList>
    </citation>
    <scope>NUCLEOTIDE SEQUENCE [LARGE SCALE GENOMIC DNA]</scope>
    <source>
        <strain evidence="22 23">SL50</strain>
    </source>
</reference>
<keyword evidence="8 16" id="KW-0274">FAD</keyword>
<dbReference type="GO" id="GO:0005886">
    <property type="term" value="C:plasma membrane"/>
    <property type="evidence" value="ECO:0007669"/>
    <property type="project" value="UniProtKB-SubCell"/>
</dbReference>
<dbReference type="InterPro" id="IPR030664">
    <property type="entry name" value="SdhA/FrdA/AprA"/>
</dbReference>
<dbReference type="FunFam" id="3.90.700.10:FF:000001">
    <property type="entry name" value="Mitochondrial succinate dehydrogenase flavoprotein subunit"/>
    <property type="match status" value="1"/>
</dbReference>
<dbReference type="Gene3D" id="3.90.700.10">
    <property type="entry name" value="Succinate dehydrogenase/fumarate reductase flavoprotein, catalytic domain"/>
    <property type="match status" value="1"/>
</dbReference>
<evidence type="ECO:0000256" key="16">
    <source>
        <dbReference type="PIRSR" id="PIRSR611281-3"/>
    </source>
</evidence>
<gene>
    <name evidence="22" type="primary">sdhA</name>
    <name evidence="22" type="ORF">FHQ18_05995</name>
</gene>
<feature type="binding site" evidence="16">
    <location>
        <position position="221"/>
    </location>
    <ligand>
        <name>FAD</name>
        <dbReference type="ChEBI" id="CHEBI:57692"/>
    </ligand>
</feature>
<feature type="binding site" evidence="16">
    <location>
        <begin position="403"/>
        <end position="404"/>
    </location>
    <ligand>
        <name>FAD</name>
        <dbReference type="ChEBI" id="CHEBI:57692"/>
    </ligand>
</feature>
<evidence type="ECO:0000256" key="6">
    <source>
        <dbReference type="ARBA" id="ARBA00022448"/>
    </source>
</evidence>
<keyword evidence="10 18" id="KW-0560">Oxidoreductase</keyword>
<dbReference type="GO" id="GO:0009061">
    <property type="term" value="P:anaerobic respiration"/>
    <property type="evidence" value="ECO:0007669"/>
    <property type="project" value="TreeGrafter"/>
</dbReference>
<dbReference type="RefSeq" id="WP_149266262.1">
    <property type="nucleotide sequence ID" value="NZ_VFJB01000005.1"/>
</dbReference>
<keyword evidence="19" id="KW-0175">Coiled coil</keyword>
<feature type="binding site" evidence="16">
    <location>
        <begin position="16"/>
        <end position="21"/>
    </location>
    <ligand>
        <name>FAD</name>
        <dbReference type="ChEBI" id="CHEBI:57692"/>
    </ligand>
</feature>
<feature type="domain" description="FAD-dependent oxidoreductase 2 FAD-binding" evidence="20">
    <location>
        <begin position="11"/>
        <end position="404"/>
    </location>
</feature>
<keyword evidence="23" id="KW-1185">Reference proteome</keyword>
<evidence type="ECO:0000256" key="5">
    <source>
        <dbReference type="ARBA" id="ARBA00019965"/>
    </source>
</evidence>
<dbReference type="Gene3D" id="4.10.80.40">
    <property type="entry name" value="succinate dehydrogenase protein domain"/>
    <property type="match status" value="1"/>
</dbReference>
<dbReference type="SUPFAM" id="SSF51905">
    <property type="entry name" value="FAD/NAD(P)-binding domain"/>
    <property type="match status" value="1"/>
</dbReference>
<comment type="cofactor">
    <cofactor evidence="16">
        <name>FAD</name>
        <dbReference type="ChEBI" id="CHEBI:57692"/>
    </cofactor>
    <text evidence="16">Flavinylated by SdhE, about 5% flavinylation occurs in the absence of SdhE.</text>
</comment>
<comment type="similarity">
    <text evidence="3 18">Belongs to the FAD-dependent oxidoreductase 2 family. FRD/SDH subfamily.</text>
</comment>
<evidence type="ECO:0000313" key="22">
    <source>
        <dbReference type="EMBL" id="KAA0257941.1"/>
    </source>
</evidence>
<dbReference type="InterPro" id="IPR003952">
    <property type="entry name" value="FRD_SDH_FAD_BS"/>
</dbReference>
<evidence type="ECO:0000256" key="2">
    <source>
        <dbReference type="ARBA" id="ARBA00004894"/>
    </source>
</evidence>
<evidence type="ECO:0000259" key="20">
    <source>
        <dbReference type="Pfam" id="PF00890"/>
    </source>
</evidence>
<dbReference type="InterPro" id="IPR037099">
    <property type="entry name" value="Fum_R/Succ_DH_flav-like_C_sf"/>
</dbReference>
<keyword evidence="7 16" id="KW-0285">Flavoprotein</keyword>
<evidence type="ECO:0000256" key="4">
    <source>
        <dbReference type="ARBA" id="ARBA00012792"/>
    </source>
</evidence>
<dbReference type="EC" id="1.3.5.1" evidence="4 18"/>
<dbReference type="SUPFAM" id="SSF46977">
    <property type="entry name" value="Succinate dehydrogenase/fumarate reductase flavoprotein C-terminal domain"/>
    <property type="match status" value="1"/>
</dbReference>
<dbReference type="PANTHER" id="PTHR11632:SF51">
    <property type="entry name" value="SUCCINATE DEHYDROGENASE [UBIQUINONE] FLAVOPROTEIN SUBUNIT, MITOCHONDRIAL"/>
    <property type="match status" value="1"/>
</dbReference>
<dbReference type="AlphaFoldDB" id="A0A5A8F333"/>
<organism evidence="22 23">
    <name type="scientific">Deferribacter autotrophicus</name>
    <dbReference type="NCBI Taxonomy" id="500465"/>
    <lineage>
        <taxon>Bacteria</taxon>
        <taxon>Pseudomonadati</taxon>
        <taxon>Deferribacterota</taxon>
        <taxon>Deferribacteres</taxon>
        <taxon>Deferribacterales</taxon>
        <taxon>Deferribacteraceae</taxon>
        <taxon>Deferribacter</taxon>
    </lineage>
</organism>
<feature type="modified residue" description="Tele-8alpha-FAD histidine" evidence="17">
    <location>
        <position position="46"/>
    </location>
</feature>
<comment type="pathway">
    <text evidence="2 18">Carbohydrate metabolism; tricarboxylic acid cycle; fumarate from succinate (bacterial route): step 1/1.</text>
</comment>
<evidence type="ECO:0000256" key="8">
    <source>
        <dbReference type="ARBA" id="ARBA00022827"/>
    </source>
</evidence>
<keyword evidence="11 18" id="KW-0472">Membrane</keyword>
<dbReference type="OrthoDB" id="9806724at2"/>
<feature type="binding site" evidence="16">
    <location>
        <begin position="38"/>
        <end position="53"/>
    </location>
    <ligand>
        <name>FAD</name>
        <dbReference type="ChEBI" id="CHEBI:57692"/>
    </ligand>
</feature>
<evidence type="ECO:0000256" key="3">
    <source>
        <dbReference type="ARBA" id="ARBA00008040"/>
    </source>
</evidence>
<evidence type="ECO:0000256" key="10">
    <source>
        <dbReference type="ARBA" id="ARBA00023002"/>
    </source>
</evidence>
<dbReference type="PANTHER" id="PTHR11632">
    <property type="entry name" value="SUCCINATE DEHYDROGENASE 2 FLAVOPROTEIN SUBUNIT"/>
    <property type="match status" value="1"/>
</dbReference>
<dbReference type="GO" id="GO:0022900">
    <property type="term" value="P:electron transport chain"/>
    <property type="evidence" value="ECO:0007669"/>
    <property type="project" value="UniProtKB-UniRule"/>
</dbReference>
<sequence>MSVKVEYHKFDVVIVGAGGAGLNAAQVASQYCRTAVISEVYPTRSHTISAQGGISAALGNLEEDHWHWHMFDTVKGSDYLADQDACEYMTKLAPEMIIELEHIGLPFSRTPEGKIAQRPFGGHTAEFGKRPVKRACYAADRTGHAMLQTLYEKSIAQGTHFFSEFYALELLTNEGAVNGVLCWDIQNGGFHIFHAKAIVFATGGSCRVYKTNSNAHINTGDGLALAMRAGFTWSDAEFVQFHPTGIYGAGNLITEGVRGEGGYLLNANGERFMEKYAPTIKDLAPRDIVSRSMMREILAGRGVGPKKDHILLKIDHIGADAIMEKLPGIHELALVFAGVDCTKEPIPVVPTAHYQNGGIPTNYLTQVVLGTMDKPEETVPGFFAAGECAAASVHGANRLGTNSLLDLVVFGRTAGEQAAKWAKENPLVPLKENAGDFGVKLLQKFANANGKYTFGPIYDELIETMQMNVSVFRTEESLTKAIEKIEELQNKMDDFKVNDKSNIYNLELIEALELNNMLLVAKAIAKAALERKESRGGHYRDDYPDRDDENFLKHTEVYSDPEGRDVEIKYRPVRMKPLTVDPFPPKPRVY</sequence>
<name>A0A5A8F333_9BACT</name>
<evidence type="ECO:0000256" key="19">
    <source>
        <dbReference type="SAM" id="Coils"/>
    </source>
</evidence>
<keyword evidence="18" id="KW-0816">Tricarboxylic acid cycle</keyword>
<dbReference type="PIRSF" id="PIRSF000171">
    <property type="entry name" value="SDHA_APRA_LASPO"/>
    <property type="match status" value="1"/>
</dbReference>